<dbReference type="GO" id="GO:0004523">
    <property type="term" value="F:RNA-DNA hybrid ribonuclease activity"/>
    <property type="evidence" value="ECO:0007669"/>
    <property type="project" value="UniProtKB-EC"/>
</dbReference>
<evidence type="ECO:0000259" key="8">
    <source>
        <dbReference type="PROSITE" id="PS50879"/>
    </source>
</evidence>
<dbReference type="WBParaSite" id="PTRK_0001738900.1">
    <property type="protein sequence ID" value="PTRK_0001738900.1"/>
    <property type="gene ID" value="PTRK_0001738900"/>
</dbReference>
<proteinExistence type="inferred from homology"/>
<comment type="catalytic activity">
    <reaction evidence="1">
        <text>Endonucleolytic cleavage to 5'-phosphomonoester.</text>
        <dbReference type="EC" id="3.1.26.4"/>
    </reaction>
</comment>
<keyword evidence="7" id="KW-0378">Hydrolase</keyword>
<dbReference type="EC" id="3.1.26.4" evidence="3"/>
<keyword evidence="9" id="KW-1185">Reference proteome</keyword>
<dbReference type="GO" id="GO:0046872">
    <property type="term" value="F:metal ion binding"/>
    <property type="evidence" value="ECO:0007669"/>
    <property type="project" value="UniProtKB-KW"/>
</dbReference>
<dbReference type="AlphaFoldDB" id="A0A0N5A652"/>
<evidence type="ECO:0000256" key="3">
    <source>
        <dbReference type="ARBA" id="ARBA00012180"/>
    </source>
</evidence>
<dbReference type="InterPro" id="IPR002156">
    <property type="entry name" value="RNaseH_domain"/>
</dbReference>
<feature type="domain" description="RNase H type-1" evidence="8">
    <location>
        <begin position="14"/>
        <end position="161"/>
    </location>
</feature>
<keyword evidence="5" id="KW-0479">Metal-binding</keyword>
<protein>
    <recommendedName>
        <fullName evidence="3">ribonuclease H</fullName>
        <ecNumber evidence="3">3.1.26.4</ecNumber>
    </recommendedName>
</protein>
<dbReference type="PANTHER" id="PTHR10642:SF26">
    <property type="entry name" value="RIBONUCLEASE H1"/>
    <property type="match status" value="1"/>
</dbReference>
<evidence type="ECO:0000256" key="5">
    <source>
        <dbReference type="ARBA" id="ARBA00022723"/>
    </source>
</evidence>
<dbReference type="GO" id="GO:0003676">
    <property type="term" value="F:nucleic acid binding"/>
    <property type="evidence" value="ECO:0007669"/>
    <property type="project" value="InterPro"/>
</dbReference>
<sequence>MYLPRLFHTSLTLRKNITKIYIDGSFRQHPKGSNIAGIGIYWGDDDPRNLSLTLPGEHTNNTAEINAAIYALRQAKEHNIQGPYIYSDSNYVVKSINEWIYKWKSNGWQTTGNKDVKNKELFEELDDLVFQTNAKFIHVKGHDKENYENSQAHDLAFKASENS</sequence>
<dbReference type="CDD" id="cd09280">
    <property type="entry name" value="RNase_HI_eukaryote_like"/>
    <property type="match status" value="1"/>
</dbReference>
<dbReference type="InterPro" id="IPR050092">
    <property type="entry name" value="RNase_H"/>
</dbReference>
<evidence type="ECO:0000256" key="7">
    <source>
        <dbReference type="ARBA" id="ARBA00022801"/>
    </source>
</evidence>
<evidence type="ECO:0000256" key="4">
    <source>
        <dbReference type="ARBA" id="ARBA00022722"/>
    </source>
</evidence>
<dbReference type="PANTHER" id="PTHR10642">
    <property type="entry name" value="RIBONUCLEASE H1"/>
    <property type="match status" value="1"/>
</dbReference>
<dbReference type="Proteomes" id="UP000038045">
    <property type="component" value="Unplaced"/>
</dbReference>
<dbReference type="Gene3D" id="3.30.420.10">
    <property type="entry name" value="Ribonuclease H-like superfamily/Ribonuclease H"/>
    <property type="match status" value="1"/>
</dbReference>
<dbReference type="STRING" id="131310.A0A0N5A652"/>
<evidence type="ECO:0000256" key="6">
    <source>
        <dbReference type="ARBA" id="ARBA00022759"/>
    </source>
</evidence>
<evidence type="ECO:0000313" key="9">
    <source>
        <dbReference type="Proteomes" id="UP000038045"/>
    </source>
</evidence>
<evidence type="ECO:0000313" key="10">
    <source>
        <dbReference type="WBParaSite" id="PTRK_0001738900.1"/>
    </source>
</evidence>
<keyword evidence="4" id="KW-0540">Nuclease</keyword>
<dbReference type="PROSITE" id="PS50879">
    <property type="entry name" value="RNASE_H_1"/>
    <property type="match status" value="1"/>
</dbReference>
<dbReference type="InterPro" id="IPR012337">
    <property type="entry name" value="RNaseH-like_sf"/>
</dbReference>
<dbReference type="InterPro" id="IPR036397">
    <property type="entry name" value="RNaseH_sf"/>
</dbReference>
<organism evidence="9 10">
    <name type="scientific">Parastrongyloides trichosuri</name>
    <name type="common">Possum-specific nematode worm</name>
    <dbReference type="NCBI Taxonomy" id="131310"/>
    <lineage>
        <taxon>Eukaryota</taxon>
        <taxon>Metazoa</taxon>
        <taxon>Ecdysozoa</taxon>
        <taxon>Nematoda</taxon>
        <taxon>Chromadorea</taxon>
        <taxon>Rhabditida</taxon>
        <taxon>Tylenchina</taxon>
        <taxon>Panagrolaimomorpha</taxon>
        <taxon>Strongyloidoidea</taxon>
        <taxon>Strongyloididae</taxon>
        <taxon>Parastrongyloides</taxon>
    </lineage>
</organism>
<dbReference type="Pfam" id="PF00075">
    <property type="entry name" value="RNase_H"/>
    <property type="match status" value="1"/>
</dbReference>
<keyword evidence="6" id="KW-0255">Endonuclease</keyword>
<reference evidence="10" key="1">
    <citation type="submission" date="2017-02" db="UniProtKB">
        <authorList>
            <consortium name="WormBaseParasite"/>
        </authorList>
    </citation>
    <scope>IDENTIFICATION</scope>
</reference>
<evidence type="ECO:0000256" key="1">
    <source>
        <dbReference type="ARBA" id="ARBA00000077"/>
    </source>
</evidence>
<dbReference type="GO" id="GO:0043137">
    <property type="term" value="P:DNA replication, removal of RNA primer"/>
    <property type="evidence" value="ECO:0007669"/>
    <property type="project" value="TreeGrafter"/>
</dbReference>
<comment type="similarity">
    <text evidence="2">Belongs to the RNase H family.</text>
</comment>
<evidence type="ECO:0000256" key="2">
    <source>
        <dbReference type="ARBA" id="ARBA00005300"/>
    </source>
</evidence>
<dbReference type="SUPFAM" id="SSF53098">
    <property type="entry name" value="Ribonuclease H-like"/>
    <property type="match status" value="1"/>
</dbReference>
<accession>A0A0N5A652</accession>
<name>A0A0N5A652_PARTI</name>